<evidence type="ECO:0000256" key="9">
    <source>
        <dbReference type="ARBA" id="ARBA00022840"/>
    </source>
</evidence>
<feature type="domain" description="Histidine kinase" evidence="15">
    <location>
        <begin position="341"/>
        <end position="538"/>
    </location>
</feature>
<gene>
    <name evidence="17" type="ORF">EGH23_06500</name>
</gene>
<keyword evidence="4" id="KW-0597">Phosphoprotein</keyword>
<evidence type="ECO:0000259" key="15">
    <source>
        <dbReference type="PROSITE" id="PS50109"/>
    </source>
</evidence>
<keyword evidence="10" id="KW-1133">Transmembrane helix</keyword>
<dbReference type="Proteomes" id="UP001430455">
    <property type="component" value="Unassembled WGS sequence"/>
</dbReference>
<keyword evidence="18" id="KW-1185">Reference proteome</keyword>
<dbReference type="PANTHER" id="PTHR42878">
    <property type="entry name" value="TWO-COMPONENT HISTIDINE KINASE"/>
    <property type="match status" value="1"/>
</dbReference>
<dbReference type="EC" id="2.7.13.3" evidence="3"/>
<keyword evidence="12" id="KW-0472">Membrane</keyword>
<dbReference type="GO" id="GO:0006355">
    <property type="term" value="P:regulation of DNA-templated transcription"/>
    <property type="evidence" value="ECO:0007669"/>
    <property type="project" value="InterPro"/>
</dbReference>
<dbReference type="SUPFAM" id="SSF47384">
    <property type="entry name" value="Homodimeric domain of signal transducing histidine kinase"/>
    <property type="match status" value="1"/>
</dbReference>
<accession>A0AAW4P8Z5</accession>
<evidence type="ECO:0000256" key="14">
    <source>
        <dbReference type="SAM" id="MobiDB-lite"/>
    </source>
</evidence>
<dbReference type="NCBIfam" id="TIGR00229">
    <property type="entry name" value="sensory_box"/>
    <property type="match status" value="1"/>
</dbReference>
<evidence type="ECO:0000256" key="4">
    <source>
        <dbReference type="ARBA" id="ARBA00022553"/>
    </source>
</evidence>
<evidence type="ECO:0000256" key="6">
    <source>
        <dbReference type="ARBA" id="ARBA00022692"/>
    </source>
</evidence>
<keyword evidence="13" id="KW-0175">Coiled coil</keyword>
<feature type="compositionally biased region" description="Basic and acidic residues" evidence="14">
    <location>
        <begin position="82"/>
        <end position="92"/>
    </location>
</feature>
<dbReference type="GO" id="GO:0007234">
    <property type="term" value="P:osmosensory signaling via phosphorelay pathway"/>
    <property type="evidence" value="ECO:0007669"/>
    <property type="project" value="TreeGrafter"/>
</dbReference>
<dbReference type="InterPro" id="IPR003661">
    <property type="entry name" value="HisK_dim/P_dom"/>
</dbReference>
<reference evidence="17 18" key="1">
    <citation type="submission" date="2021-06" db="EMBL/GenBank/DDBJ databases">
        <title>Halomicroarcula sp. a new haloarchaeum isolated from saline soil.</title>
        <authorList>
            <person name="Duran-Viseras A."/>
            <person name="Sanchez-Porro C."/>
            <person name="Ventosa A."/>
        </authorList>
    </citation>
    <scope>NUCLEOTIDE SEQUENCE [LARGE SCALE GENOMIC DNA]</scope>
    <source>
        <strain evidence="17 18">F27</strain>
    </source>
</reference>
<dbReference type="Gene3D" id="3.30.565.10">
    <property type="entry name" value="Histidine kinase-like ATPase, C-terminal domain"/>
    <property type="match status" value="1"/>
</dbReference>
<dbReference type="InterPro" id="IPR005467">
    <property type="entry name" value="His_kinase_dom"/>
</dbReference>
<dbReference type="SUPFAM" id="SSF55874">
    <property type="entry name" value="ATPase domain of HSP90 chaperone/DNA topoisomerase II/histidine kinase"/>
    <property type="match status" value="1"/>
</dbReference>
<dbReference type="CDD" id="cd00082">
    <property type="entry name" value="HisKA"/>
    <property type="match status" value="1"/>
</dbReference>
<evidence type="ECO:0000256" key="1">
    <source>
        <dbReference type="ARBA" id="ARBA00000085"/>
    </source>
</evidence>
<dbReference type="Pfam" id="PF02518">
    <property type="entry name" value="HATPase_c"/>
    <property type="match status" value="1"/>
</dbReference>
<proteinExistence type="predicted"/>
<dbReference type="SMART" id="SM00387">
    <property type="entry name" value="HATPase_c"/>
    <property type="match status" value="1"/>
</dbReference>
<dbReference type="InterPro" id="IPR000014">
    <property type="entry name" value="PAS"/>
</dbReference>
<dbReference type="GO" id="GO:0000156">
    <property type="term" value="F:phosphorelay response regulator activity"/>
    <property type="evidence" value="ECO:0007669"/>
    <property type="project" value="TreeGrafter"/>
</dbReference>
<dbReference type="PROSITE" id="PS50112">
    <property type="entry name" value="PAS"/>
    <property type="match status" value="1"/>
</dbReference>
<comment type="subcellular location">
    <subcellularLocation>
        <location evidence="2">Membrane</location>
        <topology evidence="2">Multi-pass membrane protein</topology>
    </subcellularLocation>
</comment>
<dbReference type="AlphaFoldDB" id="A0AAW4P8Z5"/>
<dbReference type="Gene3D" id="3.30.450.20">
    <property type="entry name" value="PAS domain"/>
    <property type="match status" value="2"/>
</dbReference>
<keyword evidence="5" id="KW-0808">Transferase</keyword>
<evidence type="ECO:0000256" key="3">
    <source>
        <dbReference type="ARBA" id="ARBA00012438"/>
    </source>
</evidence>
<dbReference type="InterPro" id="IPR013656">
    <property type="entry name" value="PAS_4"/>
</dbReference>
<evidence type="ECO:0000256" key="2">
    <source>
        <dbReference type="ARBA" id="ARBA00004141"/>
    </source>
</evidence>
<dbReference type="InterPro" id="IPR050351">
    <property type="entry name" value="BphY/WalK/GraS-like"/>
</dbReference>
<comment type="caution">
    <text evidence="17">The sequence shown here is derived from an EMBL/GenBank/DDBJ whole genome shotgun (WGS) entry which is preliminary data.</text>
</comment>
<dbReference type="SUPFAM" id="SSF55785">
    <property type="entry name" value="PYP-like sensor domain (PAS domain)"/>
    <property type="match status" value="2"/>
</dbReference>
<evidence type="ECO:0000313" key="18">
    <source>
        <dbReference type="Proteomes" id="UP001430455"/>
    </source>
</evidence>
<dbReference type="GO" id="GO:0000155">
    <property type="term" value="F:phosphorelay sensor kinase activity"/>
    <property type="evidence" value="ECO:0007669"/>
    <property type="project" value="InterPro"/>
</dbReference>
<dbReference type="SMART" id="SM00388">
    <property type="entry name" value="HisKA"/>
    <property type="match status" value="1"/>
</dbReference>
<feature type="domain" description="PAS" evidence="16">
    <location>
        <begin position="205"/>
        <end position="274"/>
    </location>
</feature>
<evidence type="ECO:0000256" key="10">
    <source>
        <dbReference type="ARBA" id="ARBA00022989"/>
    </source>
</evidence>
<keyword evidence="8" id="KW-0418">Kinase</keyword>
<dbReference type="Pfam" id="PF00989">
    <property type="entry name" value="PAS"/>
    <property type="match status" value="1"/>
</dbReference>
<evidence type="ECO:0000256" key="13">
    <source>
        <dbReference type="SAM" id="Coils"/>
    </source>
</evidence>
<evidence type="ECO:0000256" key="5">
    <source>
        <dbReference type="ARBA" id="ARBA00022679"/>
    </source>
</evidence>
<evidence type="ECO:0000256" key="11">
    <source>
        <dbReference type="ARBA" id="ARBA00023012"/>
    </source>
</evidence>
<evidence type="ECO:0000256" key="12">
    <source>
        <dbReference type="ARBA" id="ARBA00023136"/>
    </source>
</evidence>
<comment type="catalytic activity">
    <reaction evidence="1">
        <text>ATP + protein L-histidine = ADP + protein N-phospho-L-histidine.</text>
        <dbReference type="EC" id="2.7.13.3"/>
    </reaction>
</comment>
<keyword evidence="7" id="KW-0547">Nucleotide-binding</keyword>
<dbReference type="SMART" id="SM00091">
    <property type="entry name" value="PAS"/>
    <property type="match status" value="2"/>
</dbReference>
<dbReference type="EMBL" id="RKLT01000001">
    <property type="protein sequence ID" value="MBX0294531.1"/>
    <property type="molecule type" value="Genomic_DNA"/>
</dbReference>
<dbReference type="CDD" id="cd00130">
    <property type="entry name" value="PAS"/>
    <property type="match status" value="2"/>
</dbReference>
<dbReference type="PRINTS" id="PR00344">
    <property type="entry name" value="BCTRLSENSOR"/>
</dbReference>
<dbReference type="InterPro" id="IPR013767">
    <property type="entry name" value="PAS_fold"/>
</dbReference>
<keyword evidence="6" id="KW-0812">Transmembrane</keyword>
<dbReference type="CDD" id="cd00075">
    <property type="entry name" value="HATPase"/>
    <property type="match status" value="1"/>
</dbReference>
<dbReference type="InterPro" id="IPR003594">
    <property type="entry name" value="HATPase_dom"/>
</dbReference>
<evidence type="ECO:0000256" key="8">
    <source>
        <dbReference type="ARBA" id="ARBA00022777"/>
    </source>
</evidence>
<dbReference type="GO" id="GO:0030295">
    <property type="term" value="F:protein kinase activator activity"/>
    <property type="evidence" value="ECO:0007669"/>
    <property type="project" value="TreeGrafter"/>
</dbReference>
<evidence type="ECO:0000256" key="7">
    <source>
        <dbReference type="ARBA" id="ARBA00022741"/>
    </source>
</evidence>
<evidence type="ECO:0000259" key="16">
    <source>
        <dbReference type="PROSITE" id="PS50112"/>
    </source>
</evidence>
<dbReference type="InterPro" id="IPR004358">
    <property type="entry name" value="Sig_transdc_His_kin-like_C"/>
</dbReference>
<dbReference type="Gene3D" id="1.10.287.130">
    <property type="match status" value="1"/>
</dbReference>
<dbReference type="Pfam" id="PF00512">
    <property type="entry name" value="HisKA"/>
    <property type="match status" value="1"/>
</dbReference>
<keyword evidence="9" id="KW-0067">ATP-binding</keyword>
<dbReference type="PROSITE" id="PS50109">
    <property type="entry name" value="HIS_KIN"/>
    <property type="match status" value="1"/>
</dbReference>
<protein>
    <recommendedName>
        <fullName evidence="3">histidine kinase</fullName>
        <ecNumber evidence="3">2.7.13.3</ecNumber>
    </recommendedName>
</protein>
<feature type="coiled-coil region" evidence="13">
    <location>
        <begin position="264"/>
        <end position="298"/>
    </location>
</feature>
<sequence>MDAQVTPEEVLDACSANDAPGEPMTADEIAAELERPRDAVAETLEALAARGDLEGKTVDDRVRVWWRPAELDSPPDRSSAQKPRDGAEADTPHTDFETLLGQLSMPFYTLDSGWRFTYLNEAASERLAAGEDVLGRRIWEACEWASDQRFRDELRAAMGTAEPTAFEFYHPEPVGAWRAIHLYPTATGLAVYVYDIETWKRRERELKQYEDIVEAMSDGVYVVDESGRFAMVNEAYAELTGYAESDLLGRPASALVDDETAARANELSRELTAETREAASLEAELRTATDERIVAEATFSIASAEDGSSRRIGVVRDVTERYERERRLEETVTRLESFASMLAHELRNPVTIGQIYSRQLPDDADTEAVEYVSDAFDRIEDMIDVMLALARGHEPVGECSPIPLAEVATAAWNDIETGDATLELVTDREIRADETYLRHLFGSLFQNSVEHGRSRDGETVTVTVGDLPTGFYVADDGDGIPSADLNVVFEPGYTTAAGRGGTGLGLAFVEELAEVYGWECRATDSESGGARFEFTAVD</sequence>
<feature type="region of interest" description="Disordered" evidence="14">
    <location>
        <begin position="1"/>
        <end position="23"/>
    </location>
</feature>
<dbReference type="GO" id="GO:0005524">
    <property type="term" value="F:ATP binding"/>
    <property type="evidence" value="ECO:0007669"/>
    <property type="project" value="UniProtKB-KW"/>
</dbReference>
<evidence type="ECO:0000313" key="17">
    <source>
        <dbReference type="EMBL" id="MBX0294531.1"/>
    </source>
</evidence>
<dbReference type="Pfam" id="PF08448">
    <property type="entry name" value="PAS_4"/>
    <property type="match status" value="1"/>
</dbReference>
<dbReference type="InterPro" id="IPR036890">
    <property type="entry name" value="HATPase_C_sf"/>
</dbReference>
<dbReference type="InterPro" id="IPR036097">
    <property type="entry name" value="HisK_dim/P_sf"/>
</dbReference>
<dbReference type="RefSeq" id="WP_220579166.1">
    <property type="nucleotide sequence ID" value="NZ_RKLT01000001.1"/>
</dbReference>
<feature type="region of interest" description="Disordered" evidence="14">
    <location>
        <begin position="69"/>
        <end position="92"/>
    </location>
</feature>
<organism evidence="17 18">
    <name type="scientific">Haloarcula nitratireducens</name>
    <dbReference type="NCBI Taxonomy" id="2487749"/>
    <lineage>
        <taxon>Archaea</taxon>
        <taxon>Methanobacteriati</taxon>
        <taxon>Methanobacteriota</taxon>
        <taxon>Stenosarchaea group</taxon>
        <taxon>Halobacteria</taxon>
        <taxon>Halobacteriales</taxon>
        <taxon>Haloarculaceae</taxon>
        <taxon>Haloarcula</taxon>
    </lineage>
</organism>
<name>A0AAW4P8Z5_9EURY</name>
<dbReference type="PANTHER" id="PTHR42878:SF7">
    <property type="entry name" value="SENSOR HISTIDINE KINASE GLRK"/>
    <property type="match status" value="1"/>
</dbReference>
<dbReference type="GO" id="GO:0016020">
    <property type="term" value="C:membrane"/>
    <property type="evidence" value="ECO:0007669"/>
    <property type="project" value="UniProtKB-SubCell"/>
</dbReference>
<keyword evidence="11" id="KW-0902">Two-component regulatory system</keyword>
<dbReference type="InterPro" id="IPR035965">
    <property type="entry name" value="PAS-like_dom_sf"/>
</dbReference>